<name>A0A4Q7E245_9GAMM</name>
<feature type="compositionally biased region" description="Gly residues" evidence="1">
    <location>
        <begin position="60"/>
        <end position="69"/>
    </location>
</feature>
<keyword evidence="2" id="KW-1133">Transmembrane helix</keyword>
<comment type="caution">
    <text evidence="3">The sequence shown here is derived from an EMBL/GenBank/DDBJ whole genome shotgun (WGS) entry which is preliminary data.</text>
</comment>
<sequence length="69" mass="7071">MTKFIAIAAFAAMGVYQLFVGDFITGLVMLAFAIFFAVVETSKGKSSGTSVHTSYYDGDSSGGDSGGGD</sequence>
<evidence type="ECO:0000256" key="1">
    <source>
        <dbReference type="SAM" id="MobiDB-lite"/>
    </source>
</evidence>
<dbReference type="RefSeq" id="WP_130245957.1">
    <property type="nucleotide sequence ID" value="NZ_PPUZ01000049.1"/>
</dbReference>
<feature type="transmembrane region" description="Helical" evidence="2">
    <location>
        <begin position="6"/>
        <end position="39"/>
    </location>
</feature>
<feature type="region of interest" description="Disordered" evidence="1">
    <location>
        <begin position="42"/>
        <end position="69"/>
    </location>
</feature>
<protein>
    <submittedName>
        <fullName evidence="3">Uncharacterized protein</fullName>
    </submittedName>
</protein>
<dbReference type="EMBL" id="PPUZ01000049">
    <property type="protein sequence ID" value="RZM76479.1"/>
    <property type="molecule type" value="Genomic_DNA"/>
</dbReference>
<accession>A0A4Q7E245</accession>
<evidence type="ECO:0000313" key="3">
    <source>
        <dbReference type="EMBL" id="RZM76479.1"/>
    </source>
</evidence>
<organism evidence="3 4">
    <name type="scientific">Pseudoalteromonas rubra</name>
    <dbReference type="NCBI Taxonomy" id="43658"/>
    <lineage>
        <taxon>Bacteria</taxon>
        <taxon>Pseudomonadati</taxon>
        <taxon>Pseudomonadota</taxon>
        <taxon>Gammaproteobacteria</taxon>
        <taxon>Alteromonadales</taxon>
        <taxon>Pseudoalteromonadaceae</taxon>
        <taxon>Pseudoalteromonas</taxon>
    </lineage>
</organism>
<evidence type="ECO:0000256" key="2">
    <source>
        <dbReference type="SAM" id="Phobius"/>
    </source>
</evidence>
<evidence type="ECO:0000313" key="4">
    <source>
        <dbReference type="Proteomes" id="UP000292345"/>
    </source>
</evidence>
<proteinExistence type="predicted"/>
<reference evidence="3 4" key="1">
    <citation type="submission" date="2018-01" db="EMBL/GenBank/DDBJ databases">
        <title>Co-occurrence of chitin degradation, pigmentation and bioactivity in marine Pseudoalteromonas.</title>
        <authorList>
            <person name="Paulsen S."/>
            <person name="Gram L."/>
            <person name="Machado H."/>
        </authorList>
    </citation>
    <scope>NUCLEOTIDE SEQUENCE [LARGE SCALE GENOMIC DNA]</scope>
    <source>
        <strain evidence="3 4">S1946</strain>
    </source>
</reference>
<keyword evidence="2" id="KW-0472">Membrane</keyword>
<gene>
    <name evidence="3" type="ORF">C3B51_18100</name>
</gene>
<keyword evidence="2" id="KW-0812">Transmembrane</keyword>
<feature type="compositionally biased region" description="Polar residues" evidence="1">
    <location>
        <begin position="44"/>
        <end position="53"/>
    </location>
</feature>
<dbReference type="Proteomes" id="UP000292345">
    <property type="component" value="Unassembled WGS sequence"/>
</dbReference>
<dbReference type="AlphaFoldDB" id="A0A4Q7E245"/>